<comment type="caution">
    <text evidence="8">The sequence shown here is derived from an EMBL/GenBank/DDBJ whole genome shotgun (WGS) entry which is preliminary data.</text>
</comment>
<dbReference type="PANTHER" id="PTHR23501">
    <property type="entry name" value="MAJOR FACILITATOR SUPERFAMILY"/>
    <property type="match status" value="1"/>
</dbReference>
<evidence type="ECO:0000256" key="4">
    <source>
        <dbReference type="ARBA" id="ARBA00022989"/>
    </source>
</evidence>
<feature type="transmembrane region" description="Helical" evidence="6">
    <location>
        <begin position="108"/>
        <end position="127"/>
    </location>
</feature>
<dbReference type="Gene3D" id="3.40.50.150">
    <property type="entry name" value="Vaccinia Virus protein VP39"/>
    <property type="match status" value="1"/>
</dbReference>
<dbReference type="Pfam" id="PF06609">
    <property type="entry name" value="TRI12"/>
    <property type="match status" value="1"/>
</dbReference>
<evidence type="ECO:0000256" key="6">
    <source>
        <dbReference type="SAM" id="Phobius"/>
    </source>
</evidence>
<feature type="transmembrane region" description="Helical" evidence="6">
    <location>
        <begin position="248"/>
        <end position="266"/>
    </location>
</feature>
<feature type="domain" description="Methyltransferase" evidence="7">
    <location>
        <begin position="404"/>
        <end position="536"/>
    </location>
</feature>
<keyword evidence="3 6" id="KW-0812">Transmembrane</keyword>
<organism evidence="8 9">
    <name type="scientific">Paraconiothyrium brasiliense</name>
    <dbReference type="NCBI Taxonomy" id="300254"/>
    <lineage>
        <taxon>Eukaryota</taxon>
        <taxon>Fungi</taxon>
        <taxon>Dikarya</taxon>
        <taxon>Ascomycota</taxon>
        <taxon>Pezizomycotina</taxon>
        <taxon>Dothideomycetes</taxon>
        <taxon>Pleosporomycetidae</taxon>
        <taxon>Pleosporales</taxon>
        <taxon>Massarineae</taxon>
        <taxon>Didymosphaeriaceae</taxon>
        <taxon>Paraconiothyrium</taxon>
    </lineage>
</organism>
<dbReference type="SUPFAM" id="SSF53335">
    <property type="entry name" value="S-adenosyl-L-methionine-dependent methyltransferases"/>
    <property type="match status" value="1"/>
</dbReference>
<feature type="transmembrane region" description="Helical" evidence="6">
    <location>
        <begin position="66"/>
        <end position="88"/>
    </location>
</feature>
<protein>
    <recommendedName>
        <fullName evidence="7">Methyltransferase domain-containing protein</fullName>
    </recommendedName>
</protein>
<accession>A0ABR3S8I1</accession>
<evidence type="ECO:0000256" key="5">
    <source>
        <dbReference type="ARBA" id="ARBA00023136"/>
    </source>
</evidence>
<feature type="transmembrane region" description="Helical" evidence="6">
    <location>
        <begin position="139"/>
        <end position="158"/>
    </location>
</feature>
<gene>
    <name evidence="8" type="ORF">SLS60_000962</name>
</gene>
<dbReference type="InterPro" id="IPR010573">
    <property type="entry name" value="MFS_Str1/Tri12-like"/>
</dbReference>
<feature type="transmembrane region" description="Helical" evidence="6">
    <location>
        <begin position="272"/>
        <end position="289"/>
    </location>
</feature>
<feature type="transmembrane region" description="Helical" evidence="6">
    <location>
        <begin position="179"/>
        <end position="203"/>
    </location>
</feature>
<dbReference type="InterPro" id="IPR029063">
    <property type="entry name" value="SAM-dependent_MTases_sf"/>
</dbReference>
<evidence type="ECO:0000259" key="7">
    <source>
        <dbReference type="Pfam" id="PF13847"/>
    </source>
</evidence>
<dbReference type="InterPro" id="IPR036259">
    <property type="entry name" value="MFS_trans_sf"/>
</dbReference>
<keyword evidence="2" id="KW-0813">Transport</keyword>
<keyword evidence="5 6" id="KW-0472">Membrane</keyword>
<dbReference type="Gene3D" id="1.20.1250.20">
    <property type="entry name" value="MFS general substrate transporter like domains"/>
    <property type="match status" value="1"/>
</dbReference>
<feature type="transmembrane region" description="Helical" evidence="6">
    <location>
        <begin position="39"/>
        <end position="60"/>
    </location>
</feature>
<name>A0ABR3S8I1_9PLEO</name>
<dbReference type="Pfam" id="PF13847">
    <property type="entry name" value="Methyltransf_31"/>
    <property type="match status" value="1"/>
</dbReference>
<dbReference type="EMBL" id="JAKJXO020000001">
    <property type="protein sequence ID" value="KAL1612733.1"/>
    <property type="molecule type" value="Genomic_DNA"/>
</dbReference>
<evidence type="ECO:0000313" key="8">
    <source>
        <dbReference type="EMBL" id="KAL1612733.1"/>
    </source>
</evidence>
<sequence>MIFGGNSDLFGRRWFVIGGNVFVGAGYIAIGAAKNTETVIGDASTWVAVLFGPIVARYAIRHGDAWRWLFYAAAIGCAIVFGLLVWLYHPPKHPRGIAWGQALRELDYLGGFLFIAGAACVFTGVTYTNIVPSSDPKVVALLVVGFVIIGVFACWERWGKLKQPLCPPEIFAKDKGREFTFPFIAGCIVNMFFYSVNIVYPTMINVLWTNATTPLSTSLKYTLPQNLGLIFGSMLLWFFGIKIGHWKWQFIGSFAVMTLFGSLLALGNTNNMAMIMVFCFIVQGAYGWAQTLSITWIQMGAPQTQLGISGALAGVARWTGGAMSSSIYLAILSNVQAEQFSRLGTNAIAAAGGSTATAANLLAALPLGAEAISKVPGTTDGMIAAAGAAFMQSYVVALRTYLDKPSLKILDVGCGPGTISVDLATRIPQGSVLAIDPSAEVVQKARKHAKEKGVTNVRFEVGDIFKWKTIEGVEEGGFDIVHAHQVLQHLQDPLGAMKEMKKLTRRGGIVAVRDCDYSAMNHYPPHQGMGKWLDLYRSVAKSIKCDPDIGKRLHAIAMQAGFARGDIDASVSAWTFSTPDERAWWCSLWAERSIKSDYKARVLESGLGNEEDLEEIARTWRAMEGKEDGWFAVINGEVIARNQS</sequence>
<dbReference type="CDD" id="cd02440">
    <property type="entry name" value="AdoMet_MTases"/>
    <property type="match status" value="1"/>
</dbReference>
<feature type="transmembrane region" description="Helical" evidence="6">
    <location>
        <begin position="223"/>
        <end position="241"/>
    </location>
</feature>
<dbReference type="InterPro" id="IPR025714">
    <property type="entry name" value="Methyltranfer_dom"/>
</dbReference>
<reference evidence="8 9" key="1">
    <citation type="submission" date="2024-02" db="EMBL/GenBank/DDBJ databases">
        <title>De novo assembly and annotation of 12 fungi associated with fruit tree decline syndrome in Ontario, Canada.</title>
        <authorList>
            <person name="Sulman M."/>
            <person name="Ellouze W."/>
            <person name="Ilyukhin E."/>
        </authorList>
    </citation>
    <scope>NUCLEOTIDE SEQUENCE [LARGE SCALE GENOMIC DNA]</scope>
    <source>
        <strain evidence="8 9">M42-189</strain>
    </source>
</reference>
<dbReference type="Proteomes" id="UP001521785">
    <property type="component" value="Unassembled WGS sequence"/>
</dbReference>
<evidence type="ECO:0000256" key="3">
    <source>
        <dbReference type="ARBA" id="ARBA00022692"/>
    </source>
</evidence>
<comment type="subcellular location">
    <subcellularLocation>
        <location evidence="1">Membrane</location>
        <topology evidence="1">Multi-pass membrane protein</topology>
    </subcellularLocation>
</comment>
<evidence type="ECO:0000256" key="2">
    <source>
        <dbReference type="ARBA" id="ARBA00022448"/>
    </source>
</evidence>
<keyword evidence="9" id="KW-1185">Reference proteome</keyword>
<keyword evidence="4 6" id="KW-1133">Transmembrane helix</keyword>
<proteinExistence type="predicted"/>
<evidence type="ECO:0000256" key="1">
    <source>
        <dbReference type="ARBA" id="ARBA00004141"/>
    </source>
</evidence>
<evidence type="ECO:0000313" key="9">
    <source>
        <dbReference type="Proteomes" id="UP001521785"/>
    </source>
</evidence>
<dbReference type="PANTHER" id="PTHR23501:SF195">
    <property type="entry name" value="PEP5"/>
    <property type="match status" value="1"/>
</dbReference>
<feature type="transmembrane region" description="Helical" evidence="6">
    <location>
        <begin position="14"/>
        <end position="32"/>
    </location>
</feature>
<dbReference type="SUPFAM" id="SSF103473">
    <property type="entry name" value="MFS general substrate transporter"/>
    <property type="match status" value="1"/>
</dbReference>